<accession>A0AAV5WNM3</accession>
<protein>
    <submittedName>
        <fullName evidence="1">Uncharacterized protein</fullName>
    </submittedName>
</protein>
<keyword evidence="2" id="KW-1185">Reference proteome</keyword>
<name>A0AAV5WNM3_9BILA</name>
<proteinExistence type="predicted"/>
<dbReference type="AlphaFoldDB" id="A0AAV5WNM3"/>
<sequence>MDWAIRSSVPINSLTLEKCHVDPQVIADLPRMARLFVSERRQWFSSPRYTDSQLLAIARIGHGDVSLPADPSEIGTIRALIGVVHSSDHTLEFSIEVHHHPFSRFLESVNLREVGNRLLDVTNAPVLWGQNNNDNPFYYLDYGYGYLKVSFYDSSFAQTVTIVKGEKPRYLGPSHPLILPL</sequence>
<organism evidence="1 2">
    <name type="scientific">Pristionchus fissidentatus</name>
    <dbReference type="NCBI Taxonomy" id="1538716"/>
    <lineage>
        <taxon>Eukaryota</taxon>
        <taxon>Metazoa</taxon>
        <taxon>Ecdysozoa</taxon>
        <taxon>Nematoda</taxon>
        <taxon>Chromadorea</taxon>
        <taxon>Rhabditida</taxon>
        <taxon>Rhabditina</taxon>
        <taxon>Diplogasteromorpha</taxon>
        <taxon>Diplogasteroidea</taxon>
        <taxon>Neodiplogasteridae</taxon>
        <taxon>Pristionchus</taxon>
    </lineage>
</organism>
<dbReference type="Proteomes" id="UP001432322">
    <property type="component" value="Unassembled WGS sequence"/>
</dbReference>
<comment type="caution">
    <text evidence="1">The sequence shown here is derived from an EMBL/GenBank/DDBJ whole genome shotgun (WGS) entry which is preliminary data.</text>
</comment>
<evidence type="ECO:0000313" key="1">
    <source>
        <dbReference type="EMBL" id="GMT31873.1"/>
    </source>
</evidence>
<dbReference type="EMBL" id="BTSY01000006">
    <property type="protein sequence ID" value="GMT31873.1"/>
    <property type="molecule type" value="Genomic_DNA"/>
</dbReference>
<evidence type="ECO:0000313" key="2">
    <source>
        <dbReference type="Proteomes" id="UP001432322"/>
    </source>
</evidence>
<reference evidence="1" key="1">
    <citation type="submission" date="2023-10" db="EMBL/GenBank/DDBJ databases">
        <title>Genome assembly of Pristionchus species.</title>
        <authorList>
            <person name="Yoshida K."/>
            <person name="Sommer R.J."/>
        </authorList>
    </citation>
    <scope>NUCLEOTIDE SEQUENCE</scope>
    <source>
        <strain evidence="1">RS5133</strain>
    </source>
</reference>
<gene>
    <name evidence="1" type="ORF">PFISCL1PPCAC_23170</name>
</gene>